<keyword evidence="2" id="KW-1185">Reference proteome</keyword>
<dbReference type="RefSeq" id="WP_252818398.1">
    <property type="nucleotide sequence ID" value="NZ_JAMXQS010000004.1"/>
</dbReference>
<dbReference type="Proteomes" id="UP001205906">
    <property type="component" value="Unassembled WGS sequence"/>
</dbReference>
<proteinExistence type="predicted"/>
<gene>
    <name evidence="1" type="ORF">NGM99_09860</name>
</gene>
<dbReference type="SUPFAM" id="SSF140736">
    <property type="entry name" value="Rv1873-like"/>
    <property type="match status" value="1"/>
</dbReference>
<dbReference type="Pfam" id="PF08837">
    <property type="entry name" value="DUF1810"/>
    <property type="match status" value="1"/>
</dbReference>
<reference evidence="1 2" key="1">
    <citation type="submission" date="2022-06" db="EMBL/GenBank/DDBJ databases">
        <title>Mesorhizobium sp. strain RP14 Genome sequencing and assembly.</title>
        <authorList>
            <person name="Kim I."/>
        </authorList>
    </citation>
    <scope>NUCLEOTIDE SEQUENCE [LARGE SCALE GENOMIC DNA]</scope>
    <source>
        <strain evidence="2">RP14(2022)</strain>
    </source>
</reference>
<dbReference type="PIRSF" id="PIRSF008546">
    <property type="entry name" value="UCP008546"/>
    <property type="match status" value="1"/>
</dbReference>
<organism evidence="1 2">
    <name type="scientific">Mesorhizobium liriopis</name>
    <dbReference type="NCBI Taxonomy" id="2953882"/>
    <lineage>
        <taxon>Bacteria</taxon>
        <taxon>Pseudomonadati</taxon>
        <taxon>Pseudomonadota</taxon>
        <taxon>Alphaproteobacteria</taxon>
        <taxon>Hyphomicrobiales</taxon>
        <taxon>Phyllobacteriaceae</taxon>
        <taxon>Mesorhizobium</taxon>
    </lineage>
</organism>
<evidence type="ECO:0000313" key="1">
    <source>
        <dbReference type="EMBL" id="MCO6050096.1"/>
    </source>
</evidence>
<protein>
    <submittedName>
        <fullName evidence="1">DUF1810 domain-containing protein</fullName>
    </submittedName>
</protein>
<dbReference type="EMBL" id="JAMXQS010000004">
    <property type="protein sequence ID" value="MCO6050096.1"/>
    <property type="molecule type" value="Genomic_DNA"/>
</dbReference>
<evidence type="ECO:0000313" key="2">
    <source>
        <dbReference type="Proteomes" id="UP001205906"/>
    </source>
</evidence>
<accession>A0ABT1C5J8</accession>
<name>A0ABT1C5J8_9HYPH</name>
<dbReference type="InterPro" id="IPR036287">
    <property type="entry name" value="Rv1873-like_sf"/>
</dbReference>
<comment type="caution">
    <text evidence="1">The sequence shown here is derived from an EMBL/GenBank/DDBJ whole genome shotgun (WGS) entry which is preliminary data.</text>
</comment>
<dbReference type="Gene3D" id="1.25.40.380">
    <property type="entry name" value="Protein of unknown function DUF1810"/>
    <property type="match status" value="1"/>
</dbReference>
<sequence>MTGPDIFDLDRFVTAQDEVFEQVMEELRAGEKRSHWMWFIFPQFIGLGQSPMSRRYAIRSTGEAAAYLEHGTLGARYREAVEALLQHQGRSAHDIFGSPDDLKLHSSLTLFSSVAPDDGLFQGALLRFFRGARDLSTVRLIGGPA</sequence>
<dbReference type="InterPro" id="IPR014937">
    <property type="entry name" value="DUF1810"/>
</dbReference>